<gene>
    <name evidence="1" type="ORF">BN2614_LOCUS2</name>
</gene>
<proteinExistence type="predicted"/>
<keyword evidence="2" id="KW-1185">Reference proteome</keyword>
<name>A0A9X9MA23_GULGU</name>
<feature type="non-terminal residue" evidence="1">
    <location>
        <position position="91"/>
    </location>
</feature>
<accession>A0A9X9MA23</accession>
<dbReference type="PANTHER" id="PTHR45166">
    <property type="entry name" value="V-SET AND IMMUNOGLOBULIN DOMAIN-CONTAINING PROTEIN 8"/>
    <property type="match status" value="1"/>
</dbReference>
<dbReference type="InterPro" id="IPR013783">
    <property type="entry name" value="Ig-like_fold"/>
</dbReference>
<comment type="caution">
    <text evidence="1">The sequence shown here is derived from an EMBL/GenBank/DDBJ whole genome shotgun (WGS) entry which is preliminary data.</text>
</comment>
<evidence type="ECO:0000313" key="2">
    <source>
        <dbReference type="Proteomes" id="UP000269945"/>
    </source>
</evidence>
<dbReference type="Gene3D" id="2.60.40.10">
    <property type="entry name" value="Immunoglobulins"/>
    <property type="match status" value="1"/>
</dbReference>
<dbReference type="PANTHER" id="PTHR45166:SF1">
    <property type="entry name" value="V-SET AND IMMUNOGLOBULIN DOMAIN-CONTAINING PROTEIN 8"/>
    <property type="match status" value="1"/>
</dbReference>
<protein>
    <submittedName>
        <fullName evidence="1">Uncharacterized protein</fullName>
    </submittedName>
</protein>
<organism evidence="1 2">
    <name type="scientific">Gulo gulo</name>
    <name type="common">Wolverine</name>
    <name type="synonym">Gluton</name>
    <dbReference type="NCBI Taxonomy" id="48420"/>
    <lineage>
        <taxon>Eukaryota</taxon>
        <taxon>Metazoa</taxon>
        <taxon>Chordata</taxon>
        <taxon>Craniata</taxon>
        <taxon>Vertebrata</taxon>
        <taxon>Euteleostomi</taxon>
        <taxon>Mammalia</taxon>
        <taxon>Eutheria</taxon>
        <taxon>Laurasiatheria</taxon>
        <taxon>Carnivora</taxon>
        <taxon>Caniformia</taxon>
        <taxon>Musteloidea</taxon>
        <taxon>Mustelidae</taxon>
        <taxon>Guloninae</taxon>
        <taxon>Gulo</taxon>
    </lineage>
</organism>
<dbReference type="Proteomes" id="UP000269945">
    <property type="component" value="Unassembled WGS sequence"/>
</dbReference>
<dbReference type="EMBL" id="CYRY02045139">
    <property type="protein sequence ID" value="VCX40444.1"/>
    <property type="molecule type" value="Genomic_DNA"/>
</dbReference>
<feature type="non-terminal residue" evidence="1">
    <location>
        <position position="1"/>
    </location>
</feature>
<dbReference type="AlphaFoldDB" id="A0A9X9MA23"/>
<reference evidence="1 2" key="1">
    <citation type="submission" date="2018-10" db="EMBL/GenBank/DDBJ databases">
        <authorList>
            <person name="Ekblom R."/>
            <person name="Jareborg N."/>
        </authorList>
    </citation>
    <scope>NUCLEOTIDE SEQUENCE [LARGE SCALE GENOMIC DNA]</scope>
    <source>
        <tissue evidence="1">Muscle</tissue>
    </source>
</reference>
<sequence length="91" mass="10278">WSSRPHFPVFPTPICPSPALLTAVRINGDGQEVLYLAEGDNVRLGCPYILDPEDYGPNGLDIEWMQLNSDPSHRENVFLSYQDKRINHGNL</sequence>
<dbReference type="InterPro" id="IPR052871">
    <property type="entry name" value="V-set/Ig_domain"/>
</dbReference>
<evidence type="ECO:0000313" key="1">
    <source>
        <dbReference type="EMBL" id="VCX40444.1"/>
    </source>
</evidence>